<keyword evidence="6" id="KW-1185">Reference proteome</keyword>
<dbReference type="GO" id="GO:0048312">
    <property type="term" value="P:intracellular distribution of mitochondria"/>
    <property type="evidence" value="ECO:0007669"/>
    <property type="project" value="TreeGrafter"/>
</dbReference>
<dbReference type="GO" id="GO:0005874">
    <property type="term" value="C:microtubule"/>
    <property type="evidence" value="ECO:0007669"/>
    <property type="project" value="TreeGrafter"/>
</dbReference>
<dbReference type="GO" id="GO:0016020">
    <property type="term" value="C:membrane"/>
    <property type="evidence" value="ECO:0007669"/>
    <property type="project" value="TreeGrafter"/>
</dbReference>
<dbReference type="InterPro" id="IPR020850">
    <property type="entry name" value="GED_dom"/>
</dbReference>
<dbReference type="GO" id="GO:0000266">
    <property type="term" value="P:mitochondrial fission"/>
    <property type="evidence" value="ECO:0007669"/>
    <property type="project" value="TreeGrafter"/>
</dbReference>
<dbReference type="EMBL" id="MU001510">
    <property type="protein sequence ID" value="KAF2439128.1"/>
    <property type="molecule type" value="Genomic_DNA"/>
</dbReference>
<dbReference type="SUPFAM" id="SSF52540">
    <property type="entry name" value="P-loop containing nucleoside triphosphate hydrolases"/>
    <property type="match status" value="1"/>
</dbReference>
<dbReference type="FunFam" id="3.40.50.300:FF:001425">
    <property type="entry name" value="Dynamin GTPase, putative"/>
    <property type="match status" value="1"/>
</dbReference>
<dbReference type="SMART" id="SM00053">
    <property type="entry name" value="DYNc"/>
    <property type="match status" value="1"/>
</dbReference>
<dbReference type="GO" id="GO:0003924">
    <property type="term" value="F:GTPase activity"/>
    <property type="evidence" value="ECO:0007669"/>
    <property type="project" value="InterPro"/>
</dbReference>
<dbReference type="InterPro" id="IPR001401">
    <property type="entry name" value="Dynamin_GTPase"/>
</dbReference>
<dbReference type="GO" id="GO:0005739">
    <property type="term" value="C:mitochondrion"/>
    <property type="evidence" value="ECO:0007669"/>
    <property type="project" value="TreeGrafter"/>
</dbReference>
<evidence type="ECO:0000259" key="3">
    <source>
        <dbReference type="PROSITE" id="PS51388"/>
    </source>
</evidence>
<evidence type="ECO:0000256" key="1">
    <source>
        <dbReference type="ARBA" id="ARBA00022741"/>
    </source>
</evidence>
<dbReference type="CDD" id="cd08771">
    <property type="entry name" value="DLP_1"/>
    <property type="match status" value="1"/>
</dbReference>
<protein>
    <submittedName>
        <fullName evidence="5">Dynamin family protein-like protein</fullName>
    </submittedName>
</protein>
<dbReference type="PROSITE" id="PS51718">
    <property type="entry name" value="G_DYNAMIN_2"/>
    <property type="match status" value="1"/>
</dbReference>
<evidence type="ECO:0000256" key="2">
    <source>
        <dbReference type="ARBA" id="ARBA00023134"/>
    </source>
</evidence>
<dbReference type="InterPro" id="IPR000375">
    <property type="entry name" value="Dynamin_stalk"/>
</dbReference>
<dbReference type="InterPro" id="IPR027417">
    <property type="entry name" value="P-loop_NTPase"/>
</dbReference>
<evidence type="ECO:0000313" key="6">
    <source>
        <dbReference type="Proteomes" id="UP000799764"/>
    </source>
</evidence>
<evidence type="ECO:0000313" key="5">
    <source>
        <dbReference type="EMBL" id="KAF2439128.1"/>
    </source>
</evidence>
<dbReference type="GO" id="GO:0005525">
    <property type="term" value="F:GTP binding"/>
    <property type="evidence" value="ECO:0007669"/>
    <property type="project" value="InterPro"/>
</dbReference>
<comment type="caution">
    <text evidence="5">The sequence shown here is derived from an EMBL/GenBank/DDBJ whole genome shotgun (WGS) entry which is preliminary data.</text>
</comment>
<keyword evidence="1" id="KW-0547">Nucleotide-binding</keyword>
<sequence>MKHTTTPLNIPIDKLAKPSQDRVCLAAVIRVILPLHREGIPLPTPVFSYDIIGRHAPSDNGPSNTLSLEALQSDEQRMVLDTVAQVRKCGLESILALPQLVVCGDQSAGKSSVLEALTEIPFPRNDELCTRFATEIIMRRATIESLTIKVIPDDERPIVEKESIQRFGETITDFAELPSIMDKAMTVMGIGATNSQSSAFARDVLSVEIGGPSRPQLTLVDLPGLIQNETKGVTRADVELVREITDRYISQPRTICLAVVSATNDYANQPILTEVRKVDPEGERTLGIITKPDRVPAGSGSEGAYISLARNEDIFFKLGWHVVKNRSFEEGDSSFAERNASEASYFRLSNFSCLPKGNVGIDSLRERLSKLLFEHVKQELPKLHNDLTKALNDSRQQLDILGNRRSSPADCREYLMQLSLHFHKVCSAAVEGRYEGIYFKYDSATTFTPQSPCAVRRLRAMVQKLNANFSEKLRKSGHTYFMERSGEAIPSEIDGDMPIPSPNPTKPVKLSRNESLRWVVKAIIRNRGRELQGNFNPLIIGELFWEQSARWGSIATDHIEDVVDVCRRFLHELLQDLCPKDVQSRLSSSHIEDAVRARSAAAVKELEQLLVDLREHPINYNHYYTETIEKCRMKRESQSLAKCVENATIHTPLPGCQSTHTSASIDIDRLCREFGQSRNPDMDVYGCEIALDGLIAIYKVFQKVFDANVTIQVVERHVIRDLESVFSPLTVSRWPESDTTDLASEPATIMRQRAFLEDRISKLNIGHDILRKVIKGTVC</sequence>
<reference evidence="5" key="1">
    <citation type="journal article" date="2020" name="Stud. Mycol.">
        <title>101 Dothideomycetes genomes: a test case for predicting lifestyles and emergence of pathogens.</title>
        <authorList>
            <person name="Haridas S."/>
            <person name="Albert R."/>
            <person name="Binder M."/>
            <person name="Bloem J."/>
            <person name="Labutti K."/>
            <person name="Salamov A."/>
            <person name="Andreopoulos B."/>
            <person name="Baker S."/>
            <person name="Barry K."/>
            <person name="Bills G."/>
            <person name="Bluhm B."/>
            <person name="Cannon C."/>
            <person name="Castanera R."/>
            <person name="Culley D."/>
            <person name="Daum C."/>
            <person name="Ezra D."/>
            <person name="Gonzalez J."/>
            <person name="Henrissat B."/>
            <person name="Kuo A."/>
            <person name="Liang C."/>
            <person name="Lipzen A."/>
            <person name="Lutzoni F."/>
            <person name="Magnuson J."/>
            <person name="Mondo S."/>
            <person name="Nolan M."/>
            <person name="Ohm R."/>
            <person name="Pangilinan J."/>
            <person name="Park H.-J."/>
            <person name="Ramirez L."/>
            <person name="Alfaro M."/>
            <person name="Sun H."/>
            <person name="Tritt A."/>
            <person name="Yoshinaga Y."/>
            <person name="Zwiers L.-H."/>
            <person name="Turgeon B."/>
            <person name="Goodwin S."/>
            <person name="Spatafora J."/>
            <person name="Crous P."/>
            <person name="Grigoriev I."/>
        </authorList>
    </citation>
    <scope>NUCLEOTIDE SEQUENCE</scope>
    <source>
        <strain evidence="5">CBS 690.94</strain>
    </source>
</reference>
<feature type="domain" description="GED" evidence="3">
    <location>
        <begin position="687"/>
        <end position="778"/>
    </location>
</feature>
<feature type="domain" description="Dynamin-type G" evidence="4">
    <location>
        <begin position="94"/>
        <end position="381"/>
    </location>
</feature>
<dbReference type="Proteomes" id="UP000799764">
    <property type="component" value="Unassembled WGS sequence"/>
</dbReference>
<dbReference type="Pfam" id="PF00350">
    <property type="entry name" value="Dynamin_N"/>
    <property type="match status" value="1"/>
</dbReference>
<dbReference type="PANTHER" id="PTHR11566:SF66">
    <property type="entry name" value="INTERFERON-INDUCED GTP-BINDING PROTEIN MX"/>
    <property type="match status" value="1"/>
</dbReference>
<dbReference type="InterPro" id="IPR022812">
    <property type="entry name" value="Dynamin"/>
</dbReference>
<evidence type="ECO:0000259" key="4">
    <source>
        <dbReference type="PROSITE" id="PS51718"/>
    </source>
</evidence>
<dbReference type="GO" id="GO:0008017">
    <property type="term" value="F:microtubule binding"/>
    <property type="evidence" value="ECO:0007669"/>
    <property type="project" value="TreeGrafter"/>
</dbReference>
<dbReference type="GO" id="GO:0006897">
    <property type="term" value="P:endocytosis"/>
    <property type="evidence" value="ECO:0007669"/>
    <property type="project" value="TreeGrafter"/>
</dbReference>
<dbReference type="PRINTS" id="PR00195">
    <property type="entry name" value="DYNAMIN"/>
</dbReference>
<dbReference type="GO" id="GO:0016559">
    <property type="term" value="P:peroxisome fission"/>
    <property type="evidence" value="ECO:0007669"/>
    <property type="project" value="TreeGrafter"/>
</dbReference>
<dbReference type="PANTHER" id="PTHR11566">
    <property type="entry name" value="DYNAMIN"/>
    <property type="match status" value="1"/>
</dbReference>
<gene>
    <name evidence="5" type="ORF">P171DRAFT_458266</name>
</gene>
<dbReference type="Pfam" id="PF01031">
    <property type="entry name" value="Dynamin_M"/>
    <property type="match status" value="1"/>
</dbReference>
<name>A0A9P4P9G3_9PLEO</name>
<dbReference type="InterPro" id="IPR030381">
    <property type="entry name" value="G_DYNAMIN_dom"/>
</dbReference>
<accession>A0A9P4P9G3</accession>
<proteinExistence type="predicted"/>
<dbReference type="Gene3D" id="3.40.50.300">
    <property type="entry name" value="P-loop containing nucleotide triphosphate hydrolases"/>
    <property type="match status" value="1"/>
</dbReference>
<organism evidence="5 6">
    <name type="scientific">Karstenula rhodostoma CBS 690.94</name>
    <dbReference type="NCBI Taxonomy" id="1392251"/>
    <lineage>
        <taxon>Eukaryota</taxon>
        <taxon>Fungi</taxon>
        <taxon>Dikarya</taxon>
        <taxon>Ascomycota</taxon>
        <taxon>Pezizomycotina</taxon>
        <taxon>Dothideomycetes</taxon>
        <taxon>Pleosporomycetidae</taxon>
        <taxon>Pleosporales</taxon>
        <taxon>Massarineae</taxon>
        <taxon>Didymosphaeriaceae</taxon>
        <taxon>Karstenula</taxon>
    </lineage>
</organism>
<dbReference type="InterPro" id="IPR045063">
    <property type="entry name" value="Dynamin_N"/>
</dbReference>
<dbReference type="PROSITE" id="PS51388">
    <property type="entry name" value="GED"/>
    <property type="match status" value="1"/>
</dbReference>
<keyword evidence="2" id="KW-0342">GTP-binding</keyword>
<dbReference type="AlphaFoldDB" id="A0A9P4P9G3"/>
<dbReference type="OrthoDB" id="415706at2759"/>